<evidence type="ECO:0000256" key="7">
    <source>
        <dbReference type="SAM" id="Phobius"/>
    </source>
</evidence>
<feature type="transmembrane region" description="Helical" evidence="7">
    <location>
        <begin position="334"/>
        <end position="354"/>
    </location>
</feature>
<protein>
    <submittedName>
        <fullName evidence="9">Synaptic vesicle transporter SVOP and related transporters (Major facilitator superfamily)</fullName>
    </submittedName>
</protein>
<organism evidence="9">
    <name type="scientific">Phaffia rhodozyma</name>
    <name type="common">Yeast</name>
    <name type="synonym">Xanthophyllomyces dendrorhous</name>
    <dbReference type="NCBI Taxonomy" id="264483"/>
    <lineage>
        <taxon>Eukaryota</taxon>
        <taxon>Fungi</taxon>
        <taxon>Dikarya</taxon>
        <taxon>Basidiomycota</taxon>
        <taxon>Agaricomycotina</taxon>
        <taxon>Tremellomycetes</taxon>
        <taxon>Cystofilobasidiales</taxon>
        <taxon>Mrakiaceae</taxon>
        <taxon>Phaffia</taxon>
    </lineage>
</organism>
<dbReference type="InterPro" id="IPR020846">
    <property type="entry name" value="MFS_dom"/>
</dbReference>
<feature type="domain" description="Major facilitator superfamily (MFS) profile" evidence="8">
    <location>
        <begin position="78"/>
        <end position="536"/>
    </location>
</feature>
<dbReference type="GO" id="GO:0005886">
    <property type="term" value="C:plasma membrane"/>
    <property type="evidence" value="ECO:0007669"/>
    <property type="project" value="TreeGrafter"/>
</dbReference>
<sequence length="554" mass="60500">MSSPHSEHTALPPNSQNATPFQTDLASISSPSLEETIPVTDGPLPNENTDQSQTQQESLPVIPTKPHSVFTPRQKAWIVAGVSSIGVFSPLSANIFVPALPLLASAFKQTAEEMNLTVSIYLVFQGLSPTFWGSMADVFGRRPVYLLTMAIYIASCIVIAVLPTSAFWALLFLRVVQAFGGSSVIAIGAGVVSDISEQHERGGFMGWYSLGNMLAPAIGPVLGGILAQYLGWRAIFWFLVIASSTALIPIAFFLPETLRLIVGNGSIHPPLINQPFAQIFTGRRARQDAKREGISDLEKAHEPSSSKSTQPTLKERRAMFRPLQSLELLLNPDLFMMLFFSSLIYMEFYCILTATSSLFKNIYGLSEIKIGLCYLSNGAGCILGSLLPGRMLDWDYRQMKRELPDDSKPLDFPIERARLKRLPFLVALTHISAIGFGWALYAQTSLAVPVVLHFFIGFSNTAMMLMTQTLVVDLFPGKGSSVTASFNLLRCSLGAVGTSTIDIIITRLNVGWTFVLLSGICLAASPLPWLIVKIGPKRRRRRAAEAAARAAGRE</sequence>
<dbReference type="FunFam" id="1.20.1720.10:FF:000009">
    <property type="entry name" value="MFS multidrug transporter"/>
    <property type="match status" value="1"/>
</dbReference>
<dbReference type="EMBL" id="LN483157">
    <property type="protein sequence ID" value="CED83984.1"/>
    <property type="molecule type" value="Genomic_DNA"/>
</dbReference>
<dbReference type="Gene3D" id="1.20.1250.20">
    <property type="entry name" value="MFS general substrate transporter like domains"/>
    <property type="match status" value="1"/>
</dbReference>
<feature type="transmembrane region" description="Helical" evidence="7">
    <location>
        <begin position="422"/>
        <end position="441"/>
    </location>
</feature>
<feature type="transmembrane region" description="Helical" evidence="7">
    <location>
        <begin position="144"/>
        <end position="162"/>
    </location>
</feature>
<dbReference type="Pfam" id="PF07690">
    <property type="entry name" value="MFS_1"/>
    <property type="match status" value="1"/>
</dbReference>
<evidence type="ECO:0000259" key="8">
    <source>
        <dbReference type="PROSITE" id="PS50850"/>
    </source>
</evidence>
<dbReference type="AlphaFoldDB" id="A0A0F7STJ7"/>
<keyword evidence="5 7" id="KW-0472">Membrane</keyword>
<feature type="transmembrane region" description="Helical" evidence="7">
    <location>
        <begin position="204"/>
        <end position="229"/>
    </location>
</feature>
<feature type="transmembrane region" description="Helical" evidence="7">
    <location>
        <begin position="374"/>
        <end position="392"/>
    </location>
</feature>
<dbReference type="SUPFAM" id="SSF103473">
    <property type="entry name" value="MFS general substrate transporter"/>
    <property type="match status" value="1"/>
</dbReference>
<keyword evidence="3 7" id="KW-0812">Transmembrane</keyword>
<feature type="transmembrane region" description="Helical" evidence="7">
    <location>
        <begin position="116"/>
        <end position="132"/>
    </location>
</feature>
<keyword evidence="4 7" id="KW-1133">Transmembrane helix</keyword>
<feature type="transmembrane region" description="Helical" evidence="7">
    <location>
        <begin position="76"/>
        <end position="96"/>
    </location>
</feature>
<feature type="transmembrane region" description="Helical" evidence="7">
    <location>
        <begin position="453"/>
        <end position="475"/>
    </location>
</feature>
<name>A0A0F7STJ7_PHARH</name>
<proteinExistence type="predicted"/>
<dbReference type="PANTHER" id="PTHR23502">
    <property type="entry name" value="MAJOR FACILITATOR SUPERFAMILY"/>
    <property type="match status" value="1"/>
</dbReference>
<feature type="region of interest" description="Disordered" evidence="6">
    <location>
        <begin position="291"/>
        <end position="311"/>
    </location>
</feature>
<accession>A0A0F7STJ7</accession>
<comment type="subcellular location">
    <subcellularLocation>
        <location evidence="1">Membrane</location>
        <topology evidence="1">Multi-pass membrane protein</topology>
    </subcellularLocation>
</comment>
<dbReference type="CDD" id="cd17323">
    <property type="entry name" value="MFS_Tpo1_MDR_like"/>
    <property type="match status" value="1"/>
</dbReference>
<evidence type="ECO:0000256" key="1">
    <source>
        <dbReference type="ARBA" id="ARBA00004141"/>
    </source>
</evidence>
<dbReference type="GO" id="GO:0022857">
    <property type="term" value="F:transmembrane transporter activity"/>
    <property type="evidence" value="ECO:0007669"/>
    <property type="project" value="InterPro"/>
</dbReference>
<feature type="region of interest" description="Disordered" evidence="6">
    <location>
        <begin position="1"/>
        <end position="65"/>
    </location>
</feature>
<dbReference type="PROSITE" id="PS50850">
    <property type="entry name" value="MFS"/>
    <property type="match status" value="1"/>
</dbReference>
<feature type="transmembrane region" description="Helical" evidence="7">
    <location>
        <begin position="168"/>
        <end position="192"/>
    </location>
</feature>
<feature type="transmembrane region" description="Helical" evidence="7">
    <location>
        <begin position="235"/>
        <end position="254"/>
    </location>
</feature>
<feature type="compositionally biased region" description="Basic and acidic residues" evidence="6">
    <location>
        <begin position="291"/>
        <end position="304"/>
    </location>
</feature>
<evidence type="ECO:0000313" key="9">
    <source>
        <dbReference type="EMBL" id="CED83984.1"/>
    </source>
</evidence>
<feature type="compositionally biased region" description="Polar residues" evidence="6">
    <location>
        <begin position="12"/>
        <end position="33"/>
    </location>
</feature>
<dbReference type="PANTHER" id="PTHR23502:SF51">
    <property type="entry name" value="QUINIDINE RESISTANCE PROTEIN 1-RELATED"/>
    <property type="match status" value="1"/>
</dbReference>
<feature type="compositionally biased region" description="Polar residues" evidence="6">
    <location>
        <begin position="46"/>
        <end position="58"/>
    </location>
</feature>
<evidence type="ECO:0000256" key="2">
    <source>
        <dbReference type="ARBA" id="ARBA00022448"/>
    </source>
</evidence>
<keyword evidence="2" id="KW-0813">Transport</keyword>
<evidence type="ECO:0000256" key="5">
    <source>
        <dbReference type="ARBA" id="ARBA00023136"/>
    </source>
</evidence>
<evidence type="ECO:0000256" key="4">
    <source>
        <dbReference type="ARBA" id="ARBA00022989"/>
    </source>
</evidence>
<dbReference type="InterPro" id="IPR011701">
    <property type="entry name" value="MFS"/>
</dbReference>
<dbReference type="Gene3D" id="1.20.1720.10">
    <property type="entry name" value="Multidrug resistance protein D"/>
    <property type="match status" value="1"/>
</dbReference>
<evidence type="ECO:0000256" key="3">
    <source>
        <dbReference type="ARBA" id="ARBA00022692"/>
    </source>
</evidence>
<dbReference type="InterPro" id="IPR036259">
    <property type="entry name" value="MFS_trans_sf"/>
</dbReference>
<reference evidence="9" key="1">
    <citation type="submission" date="2014-08" db="EMBL/GenBank/DDBJ databases">
        <authorList>
            <person name="Sharma Rahul"/>
            <person name="Thines Marco"/>
        </authorList>
    </citation>
    <scope>NUCLEOTIDE SEQUENCE</scope>
</reference>
<feature type="transmembrane region" description="Helical" evidence="7">
    <location>
        <begin position="511"/>
        <end position="532"/>
    </location>
</feature>
<evidence type="ECO:0000256" key="6">
    <source>
        <dbReference type="SAM" id="MobiDB-lite"/>
    </source>
</evidence>